<dbReference type="RefSeq" id="WP_246067441.1">
    <property type="nucleotide sequence ID" value="NZ_CP038613.1"/>
</dbReference>
<evidence type="ECO:0000256" key="1">
    <source>
        <dbReference type="ARBA" id="ARBA00023026"/>
    </source>
</evidence>
<dbReference type="InterPro" id="IPR046839">
    <property type="entry name" value="ABC_toxin_N"/>
</dbReference>
<feature type="domain" description="Neuraminidase-like" evidence="2">
    <location>
        <begin position="1063"/>
        <end position="1200"/>
    </location>
</feature>
<dbReference type="Pfam" id="PF03538">
    <property type="entry name" value="VRP1"/>
    <property type="match status" value="1"/>
</dbReference>
<feature type="domain" description="ABC toxin N-terminal" evidence="3">
    <location>
        <begin position="915"/>
        <end position="1032"/>
    </location>
</feature>
<reference evidence="4" key="1">
    <citation type="submission" date="2023-04" db="EMBL/GenBank/DDBJ databases">
        <title>Genome dynamics across the evolutionary transition to endosymbiosis.</title>
        <authorList>
            <person name="Siozios S."/>
            <person name="Nadal-Jimenez P."/>
            <person name="Azagi T."/>
            <person name="Sprong H."/>
            <person name="Frost C.L."/>
            <person name="Parratt S.R."/>
            <person name="Taylor G."/>
            <person name="Brettell L."/>
            <person name="Lew K.C."/>
            <person name="Croft L."/>
            <person name="King K.C."/>
            <person name="Brockhurst M.A."/>
            <person name="Hypsa V."/>
            <person name="Novakova E."/>
            <person name="Darby A.C."/>
            <person name="Hurst G.D.D."/>
        </authorList>
    </citation>
    <scope>NUCLEOTIDE SEQUENCE</scope>
    <source>
        <strain evidence="4">ANv_CAN</strain>
    </source>
</reference>
<dbReference type="Proteomes" id="UP001177592">
    <property type="component" value="Chromosome"/>
</dbReference>
<accession>A0ABY8NV75</accession>
<evidence type="ECO:0000313" key="4">
    <source>
        <dbReference type="EMBL" id="WGM07766.1"/>
    </source>
</evidence>
<dbReference type="InterPro" id="IPR041079">
    <property type="entry name" value="Neuraminidase-like"/>
</dbReference>
<dbReference type="InterPro" id="IPR018003">
    <property type="entry name" value="Insecticidal_toxin/plasmid_vir"/>
</dbReference>
<proteinExistence type="predicted"/>
<dbReference type="EMBL" id="CP123523">
    <property type="protein sequence ID" value="WGM07766.1"/>
    <property type="molecule type" value="Genomic_DNA"/>
</dbReference>
<sequence>MPKQSTHLVATQLQTNFSNAKAQQLQYDQTMAFSNDFIPNRDTDFVNQGNIASMFSPAAYLIRLYREAQRLHPENSPYYIDNRRPDLADLILSQENMDTPLSTLSLSNQVLGAQIGKKIGDNDKQKILDALAQDTLNPDGPYYYYTDVIQQVLQKQNVTLAQLIQPENRPVNTNQTFILCTDLKISPPIYTLLTTDITPENLDTEYKKVFGTIAPQTLMTAVALAEHYYLPPEFFELLLPNKDDTEAQLKQHLLKVHKIVLLHKTTQMTPLTLSELMTEYSDKITDNTLVDILHIKQYMQFYNLEEQQARVWVGLKISQTAVNGQLSQYDQLFNNPPLYGQKFAPDDKEYDVAPNAQNVFKSNLKQAFAVNDQELYQIFLTYIYDENDNNGSFCKNDVAHTTAFYRFCLLATANQLTIAELSILFNLLDHHLISTEAFIDKLHTTVEWLNNQNLNVASLVALTTDNFDTNQSPEIENLIITLNSNLHDTTLLDNPLKKALAPYFASQLTLSSADIAYQLLIWLDNIKIHPEDLDTNQFWQQVSKIDIDKPFTLSQEVIRYCHRIAQLALITNIFKLSLAEVTLIVNQPDHLKKNLTKVYPTVENLQFITLFHNWTMQLMAQAPVVITTLSKDQLTVSMLAKAINAPLDEYTAAAQQVDPLATSDTIITDVQHCLFIQQWYQAGETLAVDATVVGSLYDPSNNYPLSLSSLQLQTKLPFNQLKTGITNITKEYHKGNLYQAAIIDNDDDIELWDLVRQKIDSYYLYVEVYPLGNNKFKIIYQTEHPDSRKLGWGWLSSKGFQYLGNVKDVEDQPGSHYELTTYINWHEIEDTDMLTLVLCDHGEPITNISPVKFQRQDYPTQTFIDQLATELKIAIPTQPELDPFLFSLATSLLNALNKSQRKTVDGILAENLSSAQSYYYLEHVADNSLALTNRDQLYSYLLIDNQDSYQVTTSQIAAANASVQLYINRCIQQPEHEVGVNYSALQRPFFQNWEQYNRRYSSWAGIRELDYYPENYINPTQRIGQTQMMNKLLQAINQSQLTSDIVEQAYHSYLTDFELVANLTIISGYHNELNVETGLTYLIGASQEASPSYSWRSLNHNMFINQGFPADAWSEWQAITASAKPYRNLIQPLIFKSRLYLFWLEQRQINSEKKDTPQKNKQETLPQYTYDLKHSHILYDGNWSTPFTYASLDINEELLALLNKDKPTIDDQVGFFVTYDLTQKDILVILYHKQAKYDETAIPTGQSWKISQDFSLTHDNSEQTKFFLSLPVIWRELNTTTALGVPAPLSYTIQIPTNIIATFHSVAPAIPSGLAPLSQGLSQLLLTKETTNNQYNLTGTIVSIEARGQDNHYLNTGDDDLDLFMDHLQQIYQTTPYGQVLVNYYNVPNYPVTLVILTAILKLEANKYTVISYTNNTSFFVSSITRIFNGITLPTIRENSGNWQTDIIDAPDNSTLAEIYTQANGQVFTVDGKAEPTMLIQRPYKYTLTAKTNNNSIIDSKEIINNDSTWNTILANQAWSFLINQNLIDETKIIDFIIHVADRDGGDLGSVSHQIPLEAKIANDSQPLLLKTASNKAQYLEGGLSDIYQSDTQKKHSGIYQVRLIPYLRKN</sequence>
<dbReference type="Pfam" id="PF20220">
    <property type="entry name" value="ABC_toxin_N"/>
    <property type="match status" value="1"/>
</dbReference>
<dbReference type="GeneID" id="96877680"/>
<organism evidence="4 5">
    <name type="scientific">Arsenophonus nasoniae</name>
    <name type="common">son-killer infecting Nasonia vitripennis</name>
    <dbReference type="NCBI Taxonomy" id="638"/>
    <lineage>
        <taxon>Bacteria</taxon>
        <taxon>Pseudomonadati</taxon>
        <taxon>Pseudomonadota</taxon>
        <taxon>Gammaproteobacteria</taxon>
        <taxon>Enterobacterales</taxon>
        <taxon>Morganellaceae</taxon>
        <taxon>Arsenophonus</taxon>
    </lineage>
</organism>
<keyword evidence="5" id="KW-1185">Reference proteome</keyword>
<evidence type="ECO:0000313" key="5">
    <source>
        <dbReference type="Proteomes" id="UP001177592"/>
    </source>
</evidence>
<dbReference type="Pfam" id="PF18413">
    <property type="entry name" value="Neuraminidase"/>
    <property type="match status" value="1"/>
</dbReference>
<evidence type="ECO:0000259" key="3">
    <source>
        <dbReference type="Pfam" id="PF20220"/>
    </source>
</evidence>
<protein>
    <submittedName>
        <fullName evidence="4">Neuraminidase-like domain-containing protein</fullName>
    </submittedName>
</protein>
<evidence type="ECO:0000259" key="2">
    <source>
        <dbReference type="Pfam" id="PF18413"/>
    </source>
</evidence>
<name>A0ABY8NV75_9GAMM</name>
<keyword evidence="1" id="KW-0843">Virulence</keyword>
<gene>
    <name evidence="4" type="ORF">QE258_12170</name>
</gene>